<dbReference type="PROSITE" id="PS51257">
    <property type="entry name" value="PROKAR_LIPOPROTEIN"/>
    <property type="match status" value="1"/>
</dbReference>
<keyword evidence="1" id="KW-0732">Signal</keyword>
<gene>
    <name evidence="2" type="ORF">B1812_13570</name>
</gene>
<proteinExistence type="predicted"/>
<protein>
    <submittedName>
        <fullName evidence="2">Uncharacterized protein</fullName>
    </submittedName>
</protein>
<evidence type="ECO:0000256" key="1">
    <source>
        <dbReference type="SAM" id="SignalP"/>
    </source>
</evidence>
<evidence type="ECO:0000313" key="3">
    <source>
        <dbReference type="Proteomes" id="UP000193978"/>
    </source>
</evidence>
<sequence length="71" mass="7981">MSTRAMRTTIVAVTLVATACLSPAALATEADDDCAWQDFSNSMRCFDCMKRVWTGTGWRIVNTCPNYELRR</sequence>
<organism evidence="2 3">
    <name type="scientific">Methylocystis bryophila</name>
    <dbReference type="NCBI Taxonomy" id="655015"/>
    <lineage>
        <taxon>Bacteria</taxon>
        <taxon>Pseudomonadati</taxon>
        <taxon>Pseudomonadota</taxon>
        <taxon>Alphaproteobacteria</taxon>
        <taxon>Hyphomicrobiales</taxon>
        <taxon>Methylocystaceae</taxon>
        <taxon>Methylocystis</taxon>
    </lineage>
</organism>
<name>A0A1W6MWG6_9HYPH</name>
<dbReference type="Proteomes" id="UP000193978">
    <property type="component" value="Chromosome"/>
</dbReference>
<dbReference type="AlphaFoldDB" id="A0A1W6MWG6"/>
<reference evidence="2 3" key="1">
    <citation type="submission" date="2017-02" db="EMBL/GenBank/DDBJ databases">
        <authorList>
            <person name="Peterson S.W."/>
        </authorList>
    </citation>
    <scope>NUCLEOTIDE SEQUENCE [LARGE SCALE GENOMIC DNA]</scope>
    <source>
        <strain evidence="2 3">S285</strain>
    </source>
</reference>
<dbReference type="EMBL" id="CP019948">
    <property type="protein sequence ID" value="ARN81941.1"/>
    <property type="molecule type" value="Genomic_DNA"/>
</dbReference>
<feature type="chain" id="PRO_5012258540" evidence="1">
    <location>
        <begin position="28"/>
        <end position="71"/>
    </location>
</feature>
<dbReference type="KEGG" id="mbry:B1812_13570"/>
<evidence type="ECO:0000313" key="2">
    <source>
        <dbReference type="EMBL" id="ARN81941.1"/>
    </source>
</evidence>
<feature type="signal peptide" evidence="1">
    <location>
        <begin position="1"/>
        <end position="27"/>
    </location>
</feature>
<keyword evidence="3" id="KW-1185">Reference proteome</keyword>
<accession>A0A1W6MWG6</accession>